<accession>A0A1X2LTV5</accession>
<name>A0A1X2LTV5_9MYCO</name>
<feature type="chain" id="PRO_5012597735" evidence="1">
    <location>
        <begin position="23"/>
        <end position="106"/>
    </location>
</feature>
<comment type="caution">
    <text evidence="3">The sequence shown here is derived from an EMBL/GenBank/DDBJ whole genome shotgun (WGS) entry which is preliminary data.</text>
</comment>
<sequence length="106" mass="11047">MRRLLAVLGVCTTIGLAGPAYADPDEGGGDDAAFLAALQRAGITYASPDRAIGSGRAVCVCLDNGESGLELIHDVTIRNPGFDMDKAAQFAVISAKHYCPHHLAHV</sequence>
<evidence type="ECO:0000313" key="4">
    <source>
        <dbReference type="Proteomes" id="UP000193247"/>
    </source>
</evidence>
<keyword evidence="1" id="KW-0732">Signal</keyword>
<keyword evidence="4" id="KW-1185">Reference proteome</keyword>
<evidence type="ECO:0000259" key="2">
    <source>
        <dbReference type="Pfam" id="PF05305"/>
    </source>
</evidence>
<dbReference type="AlphaFoldDB" id="A0A1X2LTV5"/>
<reference evidence="3 4" key="1">
    <citation type="submission" date="2017-04" db="EMBL/GenBank/DDBJ databases">
        <title>The new phylogeny of genus Mycobacterium.</title>
        <authorList>
            <person name="Tortoli E."/>
            <person name="Trovato A."/>
            <person name="Cirillo D.M."/>
        </authorList>
    </citation>
    <scope>NUCLEOTIDE SEQUENCE [LARGE SCALE GENOMIC DNA]</scope>
    <source>
        <strain evidence="3 4">TBL 1200985</strain>
    </source>
</reference>
<evidence type="ECO:0000256" key="1">
    <source>
        <dbReference type="SAM" id="SignalP"/>
    </source>
</evidence>
<gene>
    <name evidence="3" type="ORF">B8W66_16175</name>
</gene>
<dbReference type="STRING" id="1430326.B8W66_16175"/>
<dbReference type="RefSeq" id="WP_085326191.1">
    <property type="nucleotide sequence ID" value="NZ_NCXP01000021.1"/>
</dbReference>
<dbReference type="EMBL" id="NCXP01000021">
    <property type="protein sequence ID" value="OSC39691.1"/>
    <property type="molecule type" value="Genomic_DNA"/>
</dbReference>
<organism evidence="3 4">
    <name type="scientific">Mycobacterium decipiens</name>
    <dbReference type="NCBI Taxonomy" id="1430326"/>
    <lineage>
        <taxon>Bacteria</taxon>
        <taxon>Bacillati</taxon>
        <taxon>Actinomycetota</taxon>
        <taxon>Actinomycetes</taxon>
        <taxon>Mycobacteriales</taxon>
        <taxon>Mycobacteriaceae</taxon>
        <taxon>Mycobacterium</taxon>
    </lineage>
</organism>
<dbReference type="Pfam" id="PF05305">
    <property type="entry name" value="DUF732"/>
    <property type="match status" value="1"/>
</dbReference>
<feature type="signal peptide" evidence="1">
    <location>
        <begin position="1"/>
        <end position="22"/>
    </location>
</feature>
<evidence type="ECO:0000313" key="3">
    <source>
        <dbReference type="EMBL" id="OSC39691.1"/>
    </source>
</evidence>
<dbReference type="Proteomes" id="UP000193247">
    <property type="component" value="Unassembled WGS sequence"/>
</dbReference>
<dbReference type="InterPro" id="IPR007969">
    <property type="entry name" value="DUF732"/>
</dbReference>
<dbReference type="OrthoDB" id="4763853at2"/>
<proteinExistence type="predicted"/>
<protein>
    <submittedName>
        <fullName evidence="3">Glycine cleavage system P protein</fullName>
    </submittedName>
</protein>
<feature type="domain" description="DUF732" evidence="2">
    <location>
        <begin position="30"/>
        <end position="100"/>
    </location>
</feature>